<dbReference type="InterPro" id="IPR038637">
    <property type="entry name" value="NPCBM_sf"/>
</dbReference>
<name>D2QZV0_PIRSD</name>
<dbReference type="InterPro" id="IPR008979">
    <property type="entry name" value="Galactose-bd-like_sf"/>
</dbReference>
<feature type="domain" description="Glycosyl hydrolase family 98 putative carbohydrate-binding module" evidence="3">
    <location>
        <begin position="892"/>
        <end position="1022"/>
    </location>
</feature>
<dbReference type="Gene3D" id="2.60.120.1060">
    <property type="entry name" value="NPCBM/NEW2 domain"/>
    <property type="match status" value="1"/>
</dbReference>
<evidence type="ECO:0000313" key="4">
    <source>
        <dbReference type="EMBL" id="ADB16583.1"/>
    </source>
</evidence>
<gene>
    <name evidence="4" type="ordered locus">Psta_1909</name>
</gene>
<feature type="compositionally biased region" description="Polar residues" evidence="1">
    <location>
        <begin position="242"/>
        <end position="275"/>
    </location>
</feature>
<dbReference type="OrthoDB" id="291302at2"/>
<dbReference type="Proteomes" id="UP000001887">
    <property type="component" value="Chromosome"/>
</dbReference>
<feature type="region of interest" description="Disordered" evidence="1">
    <location>
        <begin position="188"/>
        <end position="306"/>
    </location>
</feature>
<evidence type="ECO:0000256" key="1">
    <source>
        <dbReference type="SAM" id="MobiDB-lite"/>
    </source>
</evidence>
<accession>D2QZV0</accession>
<organism evidence="4 5">
    <name type="scientific">Pirellula staleyi (strain ATCC 27377 / DSM 6068 / ICPB 4128)</name>
    <name type="common">Pirella staleyi</name>
    <dbReference type="NCBI Taxonomy" id="530564"/>
    <lineage>
        <taxon>Bacteria</taxon>
        <taxon>Pseudomonadati</taxon>
        <taxon>Planctomycetota</taxon>
        <taxon>Planctomycetia</taxon>
        <taxon>Pirellulales</taxon>
        <taxon>Pirellulaceae</taxon>
        <taxon>Pirellula</taxon>
    </lineage>
</organism>
<reference evidence="4 5" key="1">
    <citation type="journal article" date="2009" name="Stand. Genomic Sci.">
        <title>Complete genome sequence of Pirellula staleyi type strain (ATCC 27377).</title>
        <authorList>
            <person name="Clum A."/>
            <person name="Tindall B.J."/>
            <person name="Sikorski J."/>
            <person name="Ivanova N."/>
            <person name="Mavrommatis K."/>
            <person name="Lucas S."/>
            <person name="Glavina del Rio T."/>
            <person name="Nolan M."/>
            <person name="Chen F."/>
            <person name="Tice H."/>
            <person name="Pitluck S."/>
            <person name="Cheng J.F."/>
            <person name="Chertkov O."/>
            <person name="Brettin T."/>
            <person name="Han C."/>
            <person name="Detter J.C."/>
            <person name="Kuske C."/>
            <person name="Bruce D."/>
            <person name="Goodwin L."/>
            <person name="Ovchinikova G."/>
            <person name="Pati A."/>
            <person name="Mikhailova N."/>
            <person name="Chen A."/>
            <person name="Palaniappan K."/>
            <person name="Land M."/>
            <person name="Hauser L."/>
            <person name="Chang Y.J."/>
            <person name="Jeffries C.D."/>
            <person name="Chain P."/>
            <person name="Rohde M."/>
            <person name="Goker M."/>
            <person name="Bristow J."/>
            <person name="Eisen J.A."/>
            <person name="Markowitz V."/>
            <person name="Hugenholtz P."/>
            <person name="Kyrpides N.C."/>
            <person name="Klenk H.P."/>
            <person name="Lapidus A."/>
        </authorList>
    </citation>
    <scope>NUCLEOTIDE SEQUENCE [LARGE SCALE GENOMIC DNA]</scope>
    <source>
        <strain evidence="5">ATCC 27377 / DSM 6068 / ICPB 4128</strain>
    </source>
</reference>
<evidence type="ECO:0000256" key="2">
    <source>
        <dbReference type="SAM" id="Phobius"/>
    </source>
</evidence>
<dbReference type="KEGG" id="psl:Psta_1909"/>
<dbReference type="SUPFAM" id="SSF49785">
    <property type="entry name" value="Galactose-binding domain-like"/>
    <property type="match status" value="1"/>
</dbReference>
<keyword evidence="2" id="KW-0812">Transmembrane</keyword>
<evidence type="ECO:0000313" key="5">
    <source>
        <dbReference type="Proteomes" id="UP000001887"/>
    </source>
</evidence>
<dbReference type="eggNOG" id="COG3170">
    <property type="taxonomic scope" value="Bacteria"/>
</dbReference>
<protein>
    <recommendedName>
        <fullName evidence="3">Glycosyl hydrolase family 98 putative carbohydrate-binding module domain-containing protein</fullName>
    </recommendedName>
</protein>
<sequence length="1023" mass="111321">MASAGSGSSQPSGASGFDPYHELLGIPAIEQPPTHYRLLGLAVLESNPKVIERAADRQMQHLRTMQTGPYAAAIQKLLNEISKAQVVLLDPAAKAKYDTHLQAQLEATQRAATVSHLEPLQPMTELLPTADPLLAGFTAPATTQSPGVVRPAKSQHNLSMVFVAGGIGGLAAIVVLAIVVWQMQSPPAPELATDTTNSQDPTAVPSSTALPPPLPLPPPAPSSSEPPKPPANPGKSAGEQLASENGSTMSPSMEGQPSTTDLPTGPNETPENTSEPAAPSGTGIEEDVPQTPNDPSAAQLSQETRAELDQAKADLRVYPKFEKYYTHLDAHPEQLATNGPKLAQILWDEVTTNQIIADHKPSFLAAMEEVERLALAGGNYELALRTIDARLGQKSSIFQLPEAMATKLNALDVATAMAAAPRATAEVRKEVQESLLAAIEEVIEQRRALSIAPLVKNILEITRTSQDRLETIPRLLAIVDRAISQADLSSAVACLEGADELLKKVIGKERLALTQLRDQTDIRLKNFQAFEVAQADLKQNPTNPSANEKFGLLLLERGKVDESLPFLVQSASPELKQLAMATSQAGDDASSLEMLADRWSGLATAERVGPAMIAEQLLRRALDQEGLKGLARAAVEVKLQRIEKLTEASKASIAAAPTLPLPNNSEQGSPLPGWTSLPKNRWFEALPLIDFCDDVACGYWYNDNTVLWVARQGKPISKIEVPLQLGGCDYDLQLDFEIVDGEDRMVVHFPLGTESTYFVLGDYTDLGKRTFFYRGRPSEELKSDEFIEGNIVKLKQRYRLLLTVRQKEGGAELASFLNDKPVLSTFLPHEHAKNDGPWNARDPQRVVLTSLDAQSVYYSLRVKMLTGNGRYQKPIASDERWPPKIRSLKTLPLTSLPWTSIQANYEPVGNSKDPSKPVVPGVKKPVIDGKECDDFIFAHAKSRVTYDIPPKAKYFTSYCVNVRSVSASFSVRIDGVELFRTEGKAISRCLVEIPPGSKTIELICGDMGDDSFDHTMWAYPAFR</sequence>
<keyword evidence="2" id="KW-1133">Transmembrane helix</keyword>
<feature type="transmembrane region" description="Helical" evidence="2">
    <location>
        <begin position="160"/>
        <end position="181"/>
    </location>
</feature>
<dbReference type="InterPro" id="IPR013222">
    <property type="entry name" value="Glyco_hyd_98_carb-bd"/>
</dbReference>
<dbReference type="Pfam" id="PF08305">
    <property type="entry name" value="NPCBM"/>
    <property type="match status" value="1"/>
</dbReference>
<evidence type="ECO:0000259" key="3">
    <source>
        <dbReference type="Pfam" id="PF08305"/>
    </source>
</evidence>
<feature type="compositionally biased region" description="Polar residues" evidence="1">
    <location>
        <begin position="290"/>
        <end position="303"/>
    </location>
</feature>
<dbReference type="EMBL" id="CP001848">
    <property type="protein sequence ID" value="ADB16583.1"/>
    <property type="molecule type" value="Genomic_DNA"/>
</dbReference>
<feature type="compositionally biased region" description="Pro residues" evidence="1">
    <location>
        <begin position="210"/>
        <end position="232"/>
    </location>
</feature>
<keyword evidence="5" id="KW-1185">Reference proteome</keyword>
<proteinExistence type="predicted"/>
<keyword evidence="2" id="KW-0472">Membrane</keyword>
<dbReference type="HOGENOM" id="CLU_295576_0_0_0"/>
<dbReference type="AlphaFoldDB" id="D2QZV0"/>